<gene>
    <name evidence="2" type="ORF">AVDCRST_MAG15-549</name>
</gene>
<name>A0A6J4NNQ4_9RHOB</name>
<feature type="compositionally biased region" description="Pro residues" evidence="1">
    <location>
        <begin position="45"/>
        <end position="59"/>
    </location>
</feature>
<accession>A0A6J4NNQ4</accession>
<protein>
    <submittedName>
        <fullName evidence="2">Uncharacterized protein</fullName>
    </submittedName>
</protein>
<feature type="non-terminal residue" evidence="2">
    <location>
        <position position="69"/>
    </location>
</feature>
<feature type="non-terminal residue" evidence="2">
    <location>
        <position position="1"/>
    </location>
</feature>
<proteinExistence type="predicted"/>
<feature type="compositionally biased region" description="Low complexity" evidence="1">
    <location>
        <begin position="1"/>
        <end position="23"/>
    </location>
</feature>
<reference evidence="2" key="1">
    <citation type="submission" date="2020-02" db="EMBL/GenBank/DDBJ databases">
        <authorList>
            <person name="Meier V. D."/>
        </authorList>
    </citation>
    <scope>NUCLEOTIDE SEQUENCE</scope>
    <source>
        <strain evidence="2">AVDCRST_MAG15</strain>
    </source>
</reference>
<sequence length="69" mass="7280">WRPAWPSSRPRSPSALSGPASRATSWTSQRSSPRCAPTTPTAKGPTPPSPSSSSPPPPTSRSRSRAMRP</sequence>
<organism evidence="2">
    <name type="scientific">uncultured Rubellimicrobium sp</name>
    <dbReference type="NCBI Taxonomy" id="543078"/>
    <lineage>
        <taxon>Bacteria</taxon>
        <taxon>Pseudomonadati</taxon>
        <taxon>Pseudomonadota</taxon>
        <taxon>Alphaproteobacteria</taxon>
        <taxon>Rhodobacterales</taxon>
        <taxon>Roseobacteraceae</taxon>
        <taxon>Rubellimicrobium</taxon>
        <taxon>environmental samples</taxon>
    </lineage>
</organism>
<dbReference type="AlphaFoldDB" id="A0A6J4NNQ4"/>
<evidence type="ECO:0000313" key="2">
    <source>
        <dbReference type="EMBL" id="CAA9392959.1"/>
    </source>
</evidence>
<feature type="region of interest" description="Disordered" evidence="1">
    <location>
        <begin position="1"/>
        <end position="69"/>
    </location>
</feature>
<evidence type="ECO:0000256" key="1">
    <source>
        <dbReference type="SAM" id="MobiDB-lite"/>
    </source>
</evidence>
<dbReference type="EMBL" id="CADCUU010000078">
    <property type="protein sequence ID" value="CAA9392959.1"/>
    <property type="molecule type" value="Genomic_DNA"/>
</dbReference>